<dbReference type="EMBL" id="LNQL01000001">
    <property type="protein sequence ID" value="KSU50017.1"/>
    <property type="molecule type" value="Genomic_DNA"/>
</dbReference>
<evidence type="ECO:0000259" key="1">
    <source>
        <dbReference type="PROSITE" id="PS51841"/>
    </source>
</evidence>
<keyword evidence="2" id="KW-0255">Endonuclease</keyword>
<dbReference type="Pfam" id="PF19580">
    <property type="entry name" value="Exo_endo_phos_3"/>
    <property type="match status" value="1"/>
</dbReference>
<dbReference type="InterPro" id="IPR005135">
    <property type="entry name" value="Endo/exonuclease/phosphatase"/>
</dbReference>
<evidence type="ECO:0000313" key="2">
    <source>
        <dbReference type="EMBL" id="KSU50017.1"/>
    </source>
</evidence>
<dbReference type="OrthoDB" id="9801679at2"/>
<organism evidence="2 3">
    <name type="scientific">Exiguobacterium indicum</name>
    <dbReference type="NCBI Taxonomy" id="296995"/>
    <lineage>
        <taxon>Bacteria</taxon>
        <taxon>Bacillati</taxon>
        <taxon>Bacillota</taxon>
        <taxon>Bacilli</taxon>
        <taxon>Bacillales</taxon>
        <taxon>Bacillales Family XII. Incertae Sedis</taxon>
        <taxon>Exiguobacterium</taxon>
    </lineage>
</organism>
<evidence type="ECO:0000313" key="3">
    <source>
        <dbReference type="Proteomes" id="UP000053797"/>
    </source>
</evidence>
<dbReference type="InterPro" id="IPR001322">
    <property type="entry name" value="Lamin_tail_dom"/>
</dbReference>
<keyword evidence="2" id="KW-0378">Hydrolase</keyword>
<dbReference type="InterPro" id="IPR059177">
    <property type="entry name" value="GH29D-like_dom"/>
</dbReference>
<name>A0A0V8GIQ1_9BACL</name>
<comment type="caution">
    <text evidence="2">The sequence shown here is derived from an EMBL/GenBank/DDBJ whole genome shotgun (WGS) entry which is preliminary data.</text>
</comment>
<dbReference type="CDD" id="cd04486">
    <property type="entry name" value="YhcR_OBF_like"/>
    <property type="match status" value="1"/>
</dbReference>
<reference evidence="2 3" key="1">
    <citation type="journal article" date="2015" name="Int. J. Syst. Evol. Microbiol.">
        <title>Exiguobacterium enclense sp. nov., isolated from sediment.</title>
        <authorList>
            <person name="Dastager S.G."/>
            <person name="Mawlankar R."/>
            <person name="Sonalkar V.V."/>
            <person name="Thorat M.N."/>
            <person name="Mual P."/>
            <person name="Verma A."/>
            <person name="Krishnamurthi S."/>
            <person name="Tang S.K."/>
            <person name="Li W.J."/>
        </authorList>
    </citation>
    <scope>NUCLEOTIDE SEQUENCE [LARGE SCALE GENOMIC DNA]</scope>
    <source>
        <strain evidence="2 3">NIO-1109</strain>
    </source>
</reference>
<dbReference type="RefSeq" id="WP_058264621.1">
    <property type="nucleotide sequence ID" value="NZ_FMYN01000001.1"/>
</dbReference>
<dbReference type="GO" id="GO:0004519">
    <property type="term" value="F:endonuclease activity"/>
    <property type="evidence" value="ECO:0007669"/>
    <property type="project" value="UniProtKB-KW"/>
</dbReference>
<dbReference type="Proteomes" id="UP000053797">
    <property type="component" value="Unassembled WGS sequence"/>
</dbReference>
<proteinExistence type="predicted"/>
<dbReference type="SUPFAM" id="SSF56219">
    <property type="entry name" value="DNase I-like"/>
    <property type="match status" value="1"/>
</dbReference>
<dbReference type="AlphaFoldDB" id="A0A0V8GIQ1"/>
<dbReference type="PROSITE" id="PS51841">
    <property type="entry name" value="LTD"/>
    <property type="match status" value="1"/>
</dbReference>
<keyword evidence="2" id="KW-0540">Nuclease</keyword>
<sequence length="916" mass="98332">MKYGSTFGKWALAGVLTAGILPQAGLVGAEGEGVILSEYIEGTSNNKAIELYNGSGQIIDLADYTLVQYTNGGPSEAKITLSGKVDPGKTFVIANSSANADIKAKAQLTTGSLNFNGNDPIALKKGDVVLDIIGPLGSSTDFAKDTTLVRNAGVTSGAKTYEPSQWTSFPVDTLTNLGSHQTEAGDVLAAPTASPVGEVERGDQVTLSGEGTIHYTVDGTTPTVDSPVYTSPITINDEVTIQAVAVKDGKTSAVSTFKYYIAPPITKISNIQGIAHTSPYADQLVRTTGVVTYVVDANNFYMQDPNPDHDSRTSEGILVYAKNHGAAVGQQVATTGYVKEWLLGGYSDKADTDLAVTEISTVNLVKGALNEGLPASIVLGDKGVLIPTQVVDNDSFAQFDPKEDAIDLYESLEGMRVALPNAIVTGPQANRTIPVRTQTDANKVYTKRGTPILTKDNINPERLFVEMGSSSYRAKAGDTFDGTIEGVMSYNYSAYKVLAKAADLPKLVTSEVERQPTNIKTGESRLTVASYNVENFASTADAGKVDRVSEGIATFLKTPDIVGLTEMQDNDGATDSGTVDASKSFETLIAAIEAKTGVRYAYTDIAPEDKKDGGQPGGNIRVGFLYNPARVSLASGEKGGATEAVAVENGKLTKNPGRIQPTDPNFASSRKPLVAEFLFNGDSYHVIVNHFNSKGGDGADFGKNQPVVRKSEVQRHAIANIVQDFVSELKTEVKDSNVVVLGDLNDFQFSETLNILKGKNLWNTVDDLPESERYSYVYNGNAQVLDHILISNNLKRYTSSDIVNINSEYMEADGSASDHDPAIISIQGAETAVPVKGIAEIGKWRAVQKGKHIFLEWKLGRHWLKASGTTGEQQGELLALRVSQDRPYIQVKTKKGKTIWLELSHFYHLKETTKYQ</sequence>
<feature type="domain" description="LTD" evidence="1">
    <location>
        <begin position="18"/>
        <end position="203"/>
    </location>
</feature>
<protein>
    <submittedName>
        <fullName evidence="2">Endonuclease</fullName>
    </submittedName>
</protein>
<dbReference type="Gene3D" id="3.60.10.10">
    <property type="entry name" value="Endonuclease/exonuclease/phosphatase"/>
    <property type="match status" value="1"/>
</dbReference>
<dbReference type="Pfam" id="PF00932">
    <property type="entry name" value="LTD"/>
    <property type="match status" value="1"/>
</dbReference>
<dbReference type="PANTHER" id="PTHR42834">
    <property type="entry name" value="ENDONUCLEASE/EXONUCLEASE/PHOSPHATASE FAMILY PROTEIN (AFU_ORTHOLOGUE AFUA_3G09210)"/>
    <property type="match status" value="1"/>
</dbReference>
<dbReference type="CDD" id="cd10283">
    <property type="entry name" value="MnuA_DNase1-like"/>
    <property type="match status" value="1"/>
</dbReference>
<gene>
    <name evidence="2" type="ORF">AS033_01200</name>
</gene>
<dbReference type="InterPro" id="IPR036691">
    <property type="entry name" value="Endo/exonu/phosph_ase_sf"/>
</dbReference>
<accession>A0A0V8GIQ1</accession>
<dbReference type="Pfam" id="PF13290">
    <property type="entry name" value="CHB_HEX_C_1"/>
    <property type="match status" value="1"/>
</dbReference>
<dbReference type="PANTHER" id="PTHR42834:SF1">
    <property type="entry name" value="ENDONUCLEASE_EXONUCLEASE_PHOSPHATASE FAMILY PROTEIN (AFU_ORTHOLOGUE AFUA_3G09210)"/>
    <property type="match status" value="1"/>
</dbReference>